<proteinExistence type="predicted"/>
<dbReference type="InterPro" id="IPR007168">
    <property type="entry name" value="Phageshock_PspC_N"/>
</dbReference>
<evidence type="ECO:0000313" key="7">
    <source>
        <dbReference type="Proteomes" id="UP000188324"/>
    </source>
</evidence>
<evidence type="ECO:0000256" key="2">
    <source>
        <dbReference type="ARBA" id="ARBA00022475"/>
    </source>
</evidence>
<sequence length="90" mass="9573">MKLTRSNDGMIGGVAAGLAKAFNIDATIVRLAFVLVTVLGGSGVLIYVALWVILPREDTGGTIAEEQFRKARSWYDGRRGGPGGSNDYTI</sequence>
<name>A0A1Q2CG24_9ACTN</name>
<evidence type="ECO:0000256" key="3">
    <source>
        <dbReference type="ARBA" id="ARBA00022692"/>
    </source>
</evidence>
<evidence type="ECO:0000256" key="4">
    <source>
        <dbReference type="ARBA" id="ARBA00022989"/>
    </source>
</evidence>
<dbReference type="OrthoDB" id="7359894at2"/>
<dbReference type="AlphaFoldDB" id="A0A1Q2CG24"/>
<dbReference type="Pfam" id="PF04024">
    <property type="entry name" value="PspC"/>
    <property type="match status" value="1"/>
</dbReference>
<evidence type="ECO:0000313" key="6">
    <source>
        <dbReference type="EMBL" id="AQP45066.1"/>
    </source>
</evidence>
<dbReference type="InterPro" id="IPR052027">
    <property type="entry name" value="PspC"/>
</dbReference>
<reference evidence="6 7" key="1">
    <citation type="journal article" date="2016" name="Int. J. Syst. Evol. Microbiol.">
        <title>Tessaracoccus flavus sp. nov., isolated from the drainage system of a lindane-producing factory.</title>
        <authorList>
            <person name="Kumari R."/>
            <person name="Singh P."/>
            <person name="Schumann P."/>
            <person name="Lal R."/>
        </authorList>
    </citation>
    <scope>NUCLEOTIDE SEQUENCE [LARGE SCALE GENOMIC DNA]</scope>
    <source>
        <strain evidence="6 7">RP1T</strain>
    </source>
</reference>
<organism evidence="6 7">
    <name type="scientific">Tessaracoccus flavus</name>
    <dbReference type="NCBI Taxonomy" id="1610493"/>
    <lineage>
        <taxon>Bacteria</taxon>
        <taxon>Bacillati</taxon>
        <taxon>Actinomycetota</taxon>
        <taxon>Actinomycetes</taxon>
        <taxon>Propionibacteriales</taxon>
        <taxon>Propionibacteriaceae</taxon>
        <taxon>Tessaracoccus</taxon>
    </lineage>
</organism>
<dbReference type="PANTHER" id="PTHR33885">
    <property type="entry name" value="PHAGE SHOCK PROTEIN C"/>
    <property type="match status" value="1"/>
</dbReference>
<evidence type="ECO:0000256" key="1">
    <source>
        <dbReference type="ARBA" id="ARBA00004162"/>
    </source>
</evidence>
<keyword evidence="2" id="KW-1003">Cell membrane</keyword>
<keyword evidence="5" id="KW-0472">Membrane</keyword>
<gene>
    <name evidence="6" type="ORF">RPIT_09920</name>
</gene>
<accession>A0A1Q2CG24</accession>
<keyword evidence="4" id="KW-1133">Transmembrane helix</keyword>
<dbReference type="STRING" id="1610493.RPIT_09920"/>
<dbReference type="EMBL" id="CP019605">
    <property type="protein sequence ID" value="AQP45066.1"/>
    <property type="molecule type" value="Genomic_DNA"/>
</dbReference>
<dbReference type="KEGG" id="tfl:RPIT_09920"/>
<dbReference type="PANTHER" id="PTHR33885:SF3">
    <property type="entry name" value="PHAGE SHOCK PROTEIN C"/>
    <property type="match status" value="1"/>
</dbReference>
<keyword evidence="3" id="KW-0812">Transmembrane</keyword>
<dbReference type="GO" id="GO:0005886">
    <property type="term" value="C:plasma membrane"/>
    <property type="evidence" value="ECO:0007669"/>
    <property type="project" value="UniProtKB-SubCell"/>
</dbReference>
<comment type="subcellular location">
    <subcellularLocation>
        <location evidence="1">Cell membrane</location>
        <topology evidence="1">Single-pass membrane protein</topology>
    </subcellularLocation>
</comment>
<dbReference type="RefSeq" id="WP_077342763.1">
    <property type="nucleotide sequence ID" value="NZ_CP019605.1"/>
</dbReference>
<keyword evidence="7" id="KW-1185">Reference proteome</keyword>
<protein>
    <submittedName>
        <fullName evidence="6">Uncharacterized protein</fullName>
    </submittedName>
</protein>
<evidence type="ECO:0000256" key="5">
    <source>
        <dbReference type="ARBA" id="ARBA00023136"/>
    </source>
</evidence>
<dbReference type="Proteomes" id="UP000188324">
    <property type="component" value="Chromosome"/>
</dbReference>